<organism evidence="5 6">
    <name type="scientific">Balneicella halophila</name>
    <dbReference type="NCBI Taxonomy" id="1537566"/>
    <lineage>
        <taxon>Bacteria</taxon>
        <taxon>Pseudomonadati</taxon>
        <taxon>Bacteroidota</taxon>
        <taxon>Bacteroidia</taxon>
        <taxon>Bacteroidales</taxon>
        <taxon>Balneicellaceae</taxon>
        <taxon>Balneicella</taxon>
    </lineage>
</organism>
<protein>
    <submittedName>
        <fullName evidence="5">DNA-binding NarL/FixJ family response regulator</fullName>
    </submittedName>
</protein>
<sequence>MYSKIVVIEPSFILRKGIIHLLNENFPEIKIDEKTNHSVVSLISSEDNNDVLYLISIRIYVRNKQLLERWKDRMVFLTYKNMDIPYINYLKTSEEEFVSTINLALGIQSNESKDDDEILTESERNVLRQIALGRSNKEIAKQLFVSIHTVTTHRKNITRKLDIKSVSGLTVYAILHKLVAMDEIQS</sequence>
<dbReference type="AlphaFoldDB" id="A0A7L4URH6"/>
<dbReference type="EMBL" id="QENZ01000003">
    <property type="protein sequence ID" value="PVX52366.1"/>
    <property type="molecule type" value="Genomic_DNA"/>
</dbReference>
<evidence type="ECO:0000259" key="4">
    <source>
        <dbReference type="PROSITE" id="PS50043"/>
    </source>
</evidence>
<dbReference type="PANTHER" id="PTHR44688">
    <property type="entry name" value="DNA-BINDING TRANSCRIPTIONAL ACTIVATOR DEVR_DOSR"/>
    <property type="match status" value="1"/>
</dbReference>
<dbReference type="PROSITE" id="PS00622">
    <property type="entry name" value="HTH_LUXR_1"/>
    <property type="match status" value="1"/>
</dbReference>
<dbReference type="RefSeq" id="WP_116495903.1">
    <property type="nucleotide sequence ID" value="NZ_QENZ01000003.1"/>
</dbReference>
<keyword evidence="3" id="KW-0804">Transcription</keyword>
<evidence type="ECO:0000313" key="6">
    <source>
        <dbReference type="Proteomes" id="UP000251835"/>
    </source>
</evidence>
<dbReference type="PROSITE" id="PS50043">
    <property type="entry name" value="HTH_LUXR_2"/>
    <property type="match status" value="1"/>
</dbReference>
<reference evidence="5 6" key="1">
    <citation type="submission" date="2018-05" db="EMBL/GenBank/DDBJ databases">
        <title>Genomic Encyclopedia of Type Strains, Phase IV (KMG-IV): sequencing the most valuable type-strain genomes for metagenomic binning, comparative biology and taxonomic classification.</title>
        <authorList>
            <person name="Goeker M."/>
        </authorList>
    </citation>
    <scope>NUCLEOTIDE SEQUENCE [LARGE SCALE GENOMIC DNA]</scope>
    <source>
        <strain evidence="5 6">DSM 28579</strain>
    </source>
</reference>
<dbReference type="Pfam" id="PF00196">
    <property type="entry name" value="GerE"/>
    <property type="match status" value="1"/>
</dbReference>
<name>A0A7L4URH6_BALHA</name>
<feature type="domain" description="HTH luxR-type" evidence="4">
    <location>
        <begin position="112"/>
        <end position="177"/>
    </location>
</feature>
<dbReference type="InterPro" id="IPR000792">
    <property type="entry name" value="Tscrpt_reg_LuxR_C"/>
</dbReference>
<keyword evidence="2 5" id="KW-0238">DNA-binding</keyword>
<dbReference type="CDD" id="cd06170">
    <property type="entry name" value="LuxR_C_like"/>
    <property type="match status" value="1"/>
</dbReference>
<dbReference type="GO" id="GO:0003677">
    <property type="term" value="F:DNA binding"/>
    <property type="evidence" value="ECO:0007669"/>
    <property type="project" value="UniProtKB-KW"/>
</dbReference>
<dbReference type="Proteomes" id="UP000251835">
    <property type="component" value="Unassembled WGS sequence"/>
</dbReference>
<dbReference type="SUPFAM" id="SSF46894">
    <property type="entry name" value="C-terminal effector domain of the bipartite response regulators"/>
    <property type="match status" value="1"/>
</dbReference>
<dbReference type="Gene3D" id="1.10.10.10">
    <property type="entry name" value="Winged helix-like DNA-binding domain superfamily/Winged helix DNA-binding domain"/>
    <property type="match status" value="1"/>
</dbReference>
<dbReference type="PRINTS" id="PR00038">
    <property type="entry name" value="HTHLUXR"/>
</dbReference>
<dbReference type="OrthoDB" id="9797341at2"/>
<evidence type="ECO:0000313" key="5">
    <source>
        <dbReference type="EMBL" id="PVX52366.1"/>
    </source>
</evidence>
<keyword evidence="6" id="KW-1185">Reference proteome</keyword>
<keyword evidence="1" id="KW-0805">Transcription regulation</keyword>
<proteinExistence type="predicted"/>
<comment type="caution">
    <text evidence="5">The sequence shown here is derived from an EMBL/GenBank/DDBJ whole genome shotgun (WGS) entry which is preliminary data.</text>
</comment>
<dbReference type="PANTHER" id="PTHR44688:SF16">
    <property type="entry name" value="DNA-BINDING TRANSCRIPTIONAL ACTIVATOR DEVR_DOSR"/>
    <property type="match status" value="1"/>
</dbReference>
<accession>A0A7L4URH6</accession>
<gene>
    <name evidence="5" type="ORF">C7377_0680</name>
</gene>
<dbReference type="InterPro" id="IPR036388">
    <property type="entry name" value="WH-like_DNA-bd_sf"/>
</dbReference>
<evidence type="ECO:0000256" key="1">
    <source>
        <dbReference type="ARBA" id="ARBA00023015"/>
    </source>
</evidence>
<evidence type="ECO:0000256" key="2">
    <source>
        <dbReference type="ARBA" id="ARBA00023125"/>
    </source>
</evidence>
<dbReference type="SMART" id="SM00421">
    <property type="entry name" value="HTH_LUXR"/>
    <property type="match status" value="1"/>
</dbReference>
<evidence type="ECO:0000256" key="3">
    <source>
        <dbReference type="ARBA" id="ARBA00023163"/>
    </source>
</evidence>
<dbReference type="GO" id="GO:0006355">
    <property type="term" value="P:regulation of DNA-templated transcription"/>
    <property type="evidence" value="ECO:0007669"/>
    <property type="project" value="InterPro"/>
</dbReference>
<dbReference type="InterPro" id="IPR016032">
    <property type="entry name" value="Sig_transdc_resp-reg_C-effctor"/>
</dbReference>